<reference evidence="3" key="1">
    <citation type="submission" date="2017-05" db="EMBL/GenBank/DDBJ databases">
        <title>Dechlorination kinetics govern the competition between two new strains of the genus Sulfurospirillum.</title>
        <authorList>
            <person name="Buttet G.F."/>
            <person name="Murray A.M."/>
            <person name="Goris T."/>
            <person name="Burion M."/>
            <person name="Lin B."/>
            <person name="Rolle M."/>
            <person name="Maillard J."/>
        </authorList>
    </citation>
    <scope>NUCLEOTIDE SEQUENCE [LARGE SCALE GENOMIC DNA]</scope>
    <source>
        <strain evidence="3">SL2-1</strain>
    </source>
</reference>
<gene>
    <name evidence="2" type="ORF">Sdiek1_2327</name>
</gene>
<keyword evidence="1" id="KW-1133">Transmembrane helix</keyword>
<dbReference type="EMBL" id="CP021416">
    <property type="protein sequence ID" value="ARU49478.1"/>
    <property type="molecule type" value="Genomic_DNA"/>
</dbReference>
<dbReference type="KEGG" id="suls:Sdiek1_2327"/>
<name>A0A1Y0HMZ9_9BACT</name>
<proteinExistence type="predicted"/>
<accession>A0A1Y0HMZ9</accession>
<evidence type="ECO:0000313" key="3">
    <source>
        <dbReference type="Proteomes" id="UP000196005"/>
    </source>
</evidence>
<organism evidence="2 3">
    <name type="scientific">Sulfurospirillum diekertiae</name>
    <dbReference type="NCBI Taxonomy" id="1854492"/>
    <lineage>
        <taxon>Bacteria</taxon>
        <taxon>Pseudomonadati</taxon>
        <taxon>Campylobacterota</taxon>
        <taxon>Epsilonproteobacteria</taxon>
        <taxon>Campylobacterales</taxon>
        <taxon>Sulfurospirillaceae</taxon>
        <taxon>Sulfurospirillum</taxon>
    </lineage>
</organism>
<protein>
    <submittedName>
        <fullName evidence="2">Uncharacterized protein</fullName>
    </submittedName>
</protein>
<sequence length="82" mass="9852">MESSKKFYLKMVFFLLLTLCLTYLSLWYQLPEIAYLLFVLSAILNLIIVTKLYKSNTKLKNELRKKFLYRSEYQITKSPEIT</sequence>
<feature type="transmembrane region" description="Helical" evidence="1">
    <location>
        <begin position="7"/>
        <end position="27"/>
    </location>
</feature>
<dbReference type="Proteomes" id="UP000196005">
    <property type="component" value="Chromosome"/>
</dbReference>
<keyword evidence="3" id="KW-1185">Reference proteome</keyword>
<keyword evidence="1" id="KW-0812">Transmembrane</keyword>
<dbReference type="AlphaFoldDB" id="A0A1Y0HMZ9"/>
<evidence type="ECO:0000313" key="2">
    <source>
        <dbReference type="EMBL" id="ARU49478.1"/>
    </source>
</evidence>
<feature type="transmembrane region" description="Helical" evidence="1">
    <location>
        <begin position="33"/>
        <end position="53"/>
    </location>
</feature>
<keyword evidence="1" id="KW-0472">Membrane</keyword>
<evidence type="ECO:0000256" key="1">
    <source>
        <dbReference type="SAM" id="Phobius"/>
    </source>
</evidence>